<evidence type="ECO:0000313" key="2">
    <source>
        <dbReference type="EMBL" id="CAF2088536.1"/>
    </source>
</evidence>
<protein>
    <submittedName>
        <fullName evidence="2">(rape) hypothetical protein</fullName>
    </submittedName>
</protein>
<sequence>MGGSLSLPMVHRIFRRDLLKHGLGDLPEREESWEIQAGDPEASTAEEKRGDGGAEGGEREISASEMEENWERSSGWRETAPWRSWARRGGGSLGGDARQWRWEIWRRVQRRRRSKGKGMETRWVPWQRSRDDEKDDGCGKS</sequence>
<dbReference type="AlphaFoldDB" id="A0A816SS68"/>
<feature type="region of interest" description="Disordered" evidence="1">
    <location>
        <begin position="110"/>
        <end position="141"/>
    </location>
</feature>
<gene>
    <name evidence="2" type="ORF">DARMORV10_A06P33910.1</name>
</gene>
<feature type="compositionally biased region" description="Basic and acidic residues" evidence="1">
    <location>
        <begin position="128"/>
        <end position="141"/>
    </location>
</feature>
<name>A0A816SS68_BRANA</name>
<dbReference type="Proteomes" id="UP001295469">
    <property type="component" value="Chromosome A06"/>
</dbReference>
<dbReference type="EMBL" id="HG994360">
    <property type="protein sequence ID" value="CAF2088536.1"/>
    <property type="molecule type" value="Genomic_DNA"/>
</dbReference>
<feature type="compositionally biased region" description="Basic and acidic residues" evidence="1">
    <location>
        <begin position="45"/>
        <end position="62"/>
    </location>
</feature>
<reference evidence="2" key="1">
    <citation type="submission" date="2021-01" db="EMBL/GenBank/DDBJ databases">
        <authorList>
            <consortium name="Genoscope - CEA"/>
            <person name="William W."/>
        </authorList>
    </citation>
    <scope>NUCLEOTIDE SEQUENCE</scope>
</reference>
<evidence type="ECO:0000256" key="1">
    <source>
        <dbReference type="SAM" id="MobiDB-lite"/>
    </source>
</evidence>
<accession>A0A816SS68</accession>
<feature type="region of interest" description="Disordered" evidence="1">
    <location>
        <begin position="29"/>
        <end position="75"/>
    </location>
</feature>
<proteinExistence type="predicted"/>
<organism evidence="2">
    <name type="scientific">Brassica napus</name>
    <name type="common">Rape</name>
    <dbReference type="NCBI Taxonomy" id="3708"/>
    <lineage>
        <taxon>Eukaryota</taxon>
        <taxon>Viridiplantae</taxon>
        <taxon>Streptophyta</taxon>
        <taxon>Embryophyta</taxon>
        <taxon>Tracheophyta</taxon>
        <taxon>Spermatophyta</taxon>
        <taxon>Magnoliopsida</taxon>
        <taxon>eudicotyledons</taxon>
        <taxon>Gunneridae</taxon>
        <taxon>Pentapetalae</taxon>
        <taxon>rosids</taxon>
        <taxon>malvids</taxon>
        <taxon>Brassicales</taxon>
        <taxon>Brassicaceae</taxon>
        <taxon>Brassiceae</taxon>
        <taxon>Brassica</taxon>
    </lineage>
</organism>